<dbReference type="Proteomes" id="UP001201873">
    <property type="component" value="Unassembled WGS sequence"/>
</dbReference>
<keyword evidence="3" id="KW-1185">Reference proteome</keyword>
<evidence type="ECO:0000313" key="2">
    <source>
        <dbReference type="EMBL" id="MCK9875677.1"/>
    </source>
</evidence>
<dbReference type="RefSeq" id="WP_248824096.1">
    <property type="nucleotide sequence ID" value="NZ_JALKFT010000006.1"/>
</dbReference>
<name>A0ABT0JVW4_9ACTN</name>
<evidence type="ECO:0000313" key="3">
    <source>
        <dbReference type="Proteomes" id="UP001201873"/>
    </source>
</evidence>
<gene>
    <name evidence="2" type="ORF">MXD59_07810</name>
</gene>
<organism evidence="2 3">
    <name type="scientific">Frankia umida</name>
    <dbReference type="NCBI Taxonomy" id="573489"/>
    <lineage>
        <taxon>Bacteria</taxon>
        <taxon>Bacillati</taxon>
        <taxon>Actinomycetota</taxon>
        <taxon>Actinomycetes</taxon>
        <taxon>Frankiales</taxon>
        <taxon>Frankiaceae</taxon>
        <taxon>Frankia</taxon>
    </lineage>
</organism>
<proteinExistence type="predicted"/>
<feature type="compositionally biased region" description="Basic residues" evidence="1">
    <location>
        <begin position="189"/>
        <end position="207"/>
    </location>
</feature>
<protein>
    <recommendedName>
        <fullName evidence="4">Diacylglycerol O-acyltransferase</fullName>
    </recommendedName>
</protein>
<comment type="caution">
    <text evidence="2">The sequence shown here is derived from an EMBL/GenBank/DDBJ whole genome shotgun (WGS) entry which is preliminary data.</text>
</comment>
<evidence type="ECO:0008006" key="4">
    <source>
        <dbReference type="Google" id="ProtNLM"/>
    </source>
</evidence>
<accession>A0ABT0JVW4</accession>
<evidence type="ECO:0000256" key="1">
    <source>
        <dbReference type="SAM" id="MobiDB-lite"/>
    </source>
</evidence>
<feature type="region of interest" description="Disordered" evidence="1">
    <location>
        <begin position="189"/>
        <end position="215"/>
    </location>
</feature>
<dbReference type="EMBL" id="JALKFT010000006">
    <property type="protein sequence ID" value="MCK9875677.1"/>
    <property type="molecule type" value="Genomic_DNA"/>
</dbReference>
<reference evidence="2 3" key="1">
    <citation type="submission" date="2022-04" db="EMBL/GenBank/DDBJ databases">
        <title>Genome diversity in the genus Frankia.</title>
        <authorList>
            <person name="Carlos-Shanley C."/>
            <person name="Hahn D."/>
        </authorList>
    </citation>
    <scope>NUCLEOTIDE SEQUENCE [LARGE SCALE GENOMIC DNA]</scope>
    <source>
        <strain evidence="2 3">Ag45/Mut15</strain>
    </source>
</reference>
<sequence length="458" mass="49678">MHTRLPARDRLELGTVSMMGLGPVRMPSVDAVRRVVWNLAALDPGNRLLQRVDPAHGRLLTVAPSGRRQHLLDVIREFDDDPATIGDPTRDPERIGAWMANRYAEGLGDLPFRFWVGRQHSMLEMSHAVGDAGLFMATWTSLLRRAQDEELPTELIETPVRYPLVRALWRTFGTGVGPTRDLLAQYRTSRRGRRATASPHGHRHRRDRAGDPRAGSAAASRLVSVCATSDTDLSDRVRQWRARNAPTASANGVLYAAAVVALERSALPRRAPGLTVLFDARRYLPDGAAIVGNFVGCVTLTPTDTASPQSITTEVRRTVSCGRPLASIGAALVTSVIPTQHRPGRADHPHRAPRADLSAGAELTVTSLGDLPLLAHVKPLVTPERMWLQGMVTTSGPDGLTCSFTGLSGAVNVSISFDANRFDPAAVRGIARLLTDDPLALLDARAAGIRDTMNLKSY</sequence>